<dbReference type="InterPro" id="IPR035979">
    <property type="entry name" value="RBD_domain_sf"/>
</dbReference>
<feature type="region of interest" description="Disordered" evidence="3">
    <location>
        <begin position="233"/>
        <end position="260"/>
    </location>
</feature>
<dbReference type="GO" id="GO:0005737">
    <property type="term" value="C:cytoplasm"/>
    <property type="evidence" value="ECO:0007669"/>
    <property type="project" value="TreeGrafter"/>
</dbReference>
<dbReference type="Proteomes" id="UP001163046">
    <property type="component" value="Unassembled WGS sequence"/>
</dbReference>
<dbReference type="InterPro" id="IPR012677">
    <property type="entry name" value="Nucleotide-bd_a/b_plait_sf"/>
</dbReference>
<evidence type="ECO:0000256" key="3">
    <source>
        <dbReference type="SAM" id="MobiDB-lite"/>
    </source>
</evidence>
<dbReference type="SUPFAM" id="SSF54928">
    <property type="entry name" value="RNA-binding domain, RBD"/>
    <property type="match status" value="1"/>
</dbReference>
<feature type="region of interest" description="Disordered" evidence="3">
    <location>
        <begin position="354"/>
        <end position="377"/>
    </location>
</feature>
<sequence length="377" mass="41656">MLSTEEVRSRIQHFYDLNSEKMQVSRTNKRPVSPVEVWTERGIQVLNRVFVRGIPNEMTELQLEILFGGMGYEVQNVRIVEDIKTGESKGYGFVTFRTADEARKVQEMGVVQWNGRVLQLDRAVKRKAMLLKQQQQQFAMSQGTLPVYFMAQSPDSAEPVLMEGQVWCQENQMLPIENWMPLMQVLVDCQPHMLEHAANFRTSNDGKEPEYLEIEEFQNVDFSNPYYQSLGSAHGTSEPAAYAGHDVSDPHSQSLGTAHGRSEPAVYAGLDFSDPHYQSLGTAPGTSEPAVYAGLDVSDPHSQSLGTAHERSEPAVYAGLDLSDPNSQSLSTAHGTSEPAAYAGLDFSNPHYQSLGTAPGTSEPAVYAGFDSSQSEL</sequence>
<dbReference type="GO" id="GO:0003730">
    <property type="term" value="F:mRNA 3'-UTR binding"/>
    <property type="evidence" value="ECO:0007669"/>
    <property type="project" value="TreeGrafter"/>
</dbReference>
<feature type="region of interest" description="Disordered" evidence="3">
    <location>
        <begin position="278"/>
        <end position="311"/>
    </location>
</feature>
<dbReference type="GO" id="GO:0045948">
    <property type="term" value="P:positive regulation of translational initiation"/>
    <property type="evidence" value="ECO:0007669"/>
    <property type="project" value="TreeGrafter"/>
</dbReference>
<dbReference type="SMART" id="SM00360">
    <property type="entry name" value="RRM"/>
    <property type="match status" value="1"/>
</dbReference>
<organism evidence="5 6">
    <name type="scientific">Desmophyllum pertusum</name>
    <dbReference type="NCBI Taxonomy" id="174260"/>
    <lineage>
        <taxon>Eukaryota</taxon>
        <taxon>Metazoa</taxon>
        <taxon>Cnidaria</taxon>
        <taxon>Anthozoa</taxon>
        <taxon>Hexacorallia</taxon>
        <taxon>Scleractinia</taxon>
        <taxon>Caryophylliina</taxon>
        <taxon>Caryophylliidae</taxon>
        <taxon>Desmophyllum</taxon>
    </lineage>
</organism>
<dbReference type="PANTHER" id="PTHR11176">
    <property type="entry name" value="BOULE-RELATED"/>
    <property type="match status" value="1"/>
</dbReference>
<dbReference type="OrthoDB" id="762982at2759"/>
<keyword evidence="1 2" id="KW-0694">RNA-binding</keyword>
<dbReference type="GO" id="GO:0008494">
    <property type="term" value="F:translation activator activity"/>
    <property type="evidence" value="ECO:0007669"/>
    <property type="project" value="TreeGrafter"/>
</dbReference>
<proteinExistence type="predicted"/>
<evidence type="ECO:0000256" key="2">
    <source>
        <dbReference type="PROSITE-ProRule" id="PRU00176"/>
    </source>
</evidence>
<dbReference type="EMBL" id="MU827335">
    <property type="protein sequence ID" value="KAJ7353978.1"/>
    <property type="molecule type" value="Genomic_DNA"/>
</dbReference>
<evidence type="ECO:0000259" key="4">
    <source>
        <dbReference type="PROSITE" id="PS50102"/>
    </source>
</evidence>
<feature type="domain" description="RRM" evidence="4">
    <location>
        <begin position="47"/>
        <end position="125"/>
    </location>
</feature>
<evidence type="ECO:0000256" key="1">
    <source>
        <dbReference type="ARBA" id="ARBA00022884"/>
    </source>
</evidence>
<evidence type="ECO:0000313" key="6">
    <source>
        <dbReference type="Proteomes" id="UP001163046"/>
    </source>
</evidence>
<name>A0A9W9YJT2_9CNID</name>
<accession>A0A9W9YJT2</accession>
<dbReference type="Gene3D" id="3.30.70.330">
    <property type="match status" value="1"/>
</dbReference>
<keyword evidence="6" id="KW-1185">Reference proteome</keyword>
<reference evidence="5" key="1">
    <citation type="submission" date="2023-01" db="EMBL/GenBank/DDBJ databases">
        <title>Genome assembly of the deep-sea coral Lophelia pertusa.</title>
        <authorList>
            <person name="Herrera S."/>
            <person name="Cordes E."/>
        </authorList>
    </citation>
    <scope>NUCLEOTIDE SEQUENCE</scope>
    <source>
        <strain evidence="5">USNM1676648</strain>
        <tissue evidence="5">Polyp</tissue>
    </source>
</reference>
<dbReference type="Pfam" id="PF00076">
    <property type="entry name" value="RRM_1"/>
    <property type="match status" value="1"/>
</dbReference>
<dbReference type="PANTHER" id="PTHR11176:SF57">
    <property type="entry name" value="PROTEIN BOULE"/>
    <property type="match status" value="1"/>
</dbReference>
<evidence type="ECO:0000313" key="5">
    <source>
        <dbReference type="EMBL" id="KAJ7353978.1"/>
    </source>
</evidence>
<protein>
    <recommendedName>
        <fullName evidence="4">RRM domain-containing protein</fullName>
    </recommendedName>
</protein>
<dbReference type="AlphaFoldDB" id="A0A9W9YJT2"/>
<gene>
    <name evidence="5" type="ORF">OS493_030824</name>
</gene>
<comment type="caution">
    <text evidence="5">The sequence shown here is derived from an EMBL/GenBank/DDBJ whole genome shotgun (WGS) entry which is preliminary data.</text>
</comment>
<dbReference type="PROSITE" id="PS50102">
    <property type="entry name" value="RRM"/>
    <property type="match status" value="1"/>
</dbReference>
<dbReference type="GO" id="GO:0070935">
    <property type="term" value="P:3'-UTR-mediated mRNA stabilization"/>
    <property type="evidence" value="ECO:0007669"/>
    <property type="project" value="TreeGrafter"/>
</dbReference>
<dbReference type="InterPro" id="IPR000504">
    <property type="entry name" value="RRM_dom"/>
</dbReference>